<feature type="compositionally biased region" description="Pro residues" evidence="2">
    <location>
        <begin position="17"/>
        <end position="29"/>
    </location>
</feature>
<feature type="compositionally biased region" description="Low complexity" evidence="2">
    <location>
        <begin position="30"/>
        <end position="44"/>
    </location>
</feature>
<dbReference type="AlphaFoldDB" id="A0A2B7X4E6"/>
<dbReference type="EMBL" id="PDNB01000146">
    <property type="protein sequence ID" value="PGH03612.1"/>
    <property type="molecule type" value="Genomic_DNA"/>
</dbReference>
<feature type="coiled-coil region" evidence="1">
    <location>
        <begin position="239"/>
        <end position="294"/>
    </location>
</feature>
<accession>A0A2B7X4E6</accession>
<evidence type="ECO:0000256" key="2">
    <source>
        <dbReference type="SAM" id="MobiDB-lite"/>
    </source>
</evidence>
<reference evidence="3 4" key="1">
    <citation type="submission" date="2017-10" db="EMBL/GenBank/DDBJ databases">
        <title>Comparative genomics in systemic dimorphic fungi from Ajellomycetaceae.</title>
        <authorList>
            <person name="Munoz J.F."/>
            <person name="Mcewen J.G."/>
            <person name="Clay O.K."/>
            <person name="Cuomo C.A."/>
        </authorList>
    </citation>
    <scope>NUCLEOTIDE SEQUENCE [LARGE SCALE GENOMIC DNA]</scope>
    <source>
        <strain evidence="3 4">UAMH5409</strain>
    </source>
</reference>
<feature type="compositionally biased region" description="Polar residues" evidence="2">
    <location>
        <begin position="7"/>
        <end position="16"/>
    </location>
</feature>
<feature type="region of interest" description="Disordered" evidence="2">
    <location>
        <begin position="1"/>
        <end position="44"/>
    </location>
</feature>
<organism evidence="3 4">
    <name type="scientific">Helicocarpus griseus UAMH5409</name>
    <dbReference type="NCBI Taxonomy" id="1447875"/>
    <lineage>
        <taxon>Eukaryota</taxon>
        <taxon>Fungi</taxon>
        <taxon>Dikarya</taxon>
        <taxon>Ascomycota</taxon>
        <taxon>Pezizomycotina</taxon>
        <taxon>Eurotiomycetes</taxon>
        <taxon>Eurotiomycetidae</taxon>
        <taxon>Onygenales</taxon>
        <taxon>Ajellomycetaceae</taxon>
        <taxon>Helicocarpus</taxon>
    </lineage>
</organism>
<feature type="region of interest" description="Disordered" evidence="2">
    <location>
        <begin position="170"/>
        <end position="219"/>
    </location>
</feature>
<keyword evidence="4" id="KW-1185">Reference proteome</keyword>
<evidence type="ECO:0000313" key="4">
    <source>
        <dbReference type="Proteomes" id="UP000223968"/>
    </source>
</evidence>
<dbReference type="OrthoDB" id="5431011at2759"/>
<comment type="caution">
    <text evidence="3">The sequence shown here is derived from an EMBL/GenBank/DDBJ whole genome shotgun (WGS) entry which is preliminary data.</text>
</comment>
<feature type="compositionally biased region" description="Polar residues" evidence="2">
    <location>
        <begin position="174"/>
        <end position="183"/>
    </location>
</feature>
<name>A0A2B7X4E6_9EURO</name>
<dbReference type="Proteomes" id="UP000223968">
    <property type="component" value="Unassembled WGS sequence"/>
</dbReference>
<evidence type="ECO:0000256" key="1">
    <source>
        <dbReference type="SAM" id="Coils"/>
    </source>
</evidence>
<dbReference type="STRING" id="1447875.A0A2B7X4E6"/>
<keyword evidence="1" id="KW-0175">Coiled coil</keyword>
<proteinExistence type="predicted"/>
<evidence type="ECO:0000313" key="3">
    <source>
        <dbReference type="EMBL" id="PGH03612.1"/>
    </source>
</evidence>
<sequence>MNREDSQQTTAQTRQSDPPPLPTPIPYSGPPARSVASSSMSHASRPVGRQFNFLSRNPSGSQQGQLRMSREERLMVVRYCVDHQNAYRQLSRQHFWANFKLWFQKTYNREVKQPDRLLSRLVKEQRTKQGSMQRERGTDLERALNDWIRILEDIEETKVRGRAAAAVVAEAPRQTLQQTQNGATGEGSKRSQERHEHSAPEQQTSADGQRIAQAPQQQMMESALNSFATAIQTLAVSKESCSREENEQIRADIANLNDQVKEIQGQMSAIAGHLSTMMSTLEKLLREKEETQNKIL</sequence>
<feature type="compositionally biased region" description="Basic and acidic residues" evidence="2">
    <location>
        <begin position="187"/>
        <end position="199"/>
    </location>
</feature>
<gene>
    <name evidence="3" type="ORF">AJ79_07341</name>
</gene>
<protein>
    <submittedName>
        <fullName evidence="3">Uncharacterized protein</fullName>
    </submittedName>
</protein>